<dbReference type="Gene3D" id="1.20.120.550">
    <property type="entry name" value="Membrane associated eicosanoid/glutathione metabolism-like domain"/>
    <property type="match status" value="1"/>
</dbReference>
<dbReference type="PANTHER" id="PTHR10689">
    <property type="entry name" value="MICROSOMAL GLUTATHIONE S-TRANSFERASE 1"/>
    <property type="match status" value="1"/>
</dbReference>
<evidence type="ECO:0000256" key="16">
    <source>
        <dbReference type="ARBA" id="ARBA00049385"/>
    </source>
</evidence>
<dbReference type="Pfam" id="PF01124">
    <property type="entry name" value="MAPEG"/>
    <property type="match status" value="1"/>
</dbReference>
<dbReference type="PANTHER" id="PTHR10689:SF6">
    <property type="entry name" value="MICROSOMAL GLUTATHIONE S-TRANSFERASE 1"/>
    <property type="match status" value="1"/>
</dbReference>
<evidence type="ECO:0000313" key="18">
    <source>
        <dbReference type="EMBL" id="KAK5648567.1"/>
    </source>
</evidence>
<evidence type="ECO:0000256" key="9">
    <source>
        <dbReference type="ARBA" id="ARBA00022824"/>
    </source>
</evidence>
<evidence type="ECO:0000256" key="4">
    <source>
        <dbReference type="ARBA" id="ARBA00010459"/>
    </source>
</evidence>
<keyword evidence="7 17" id="KW-0812">Transmembrane</keyword>
<evidence type="ECO:0000256" key="3">
    <source>
        <dbReference type="ARBA" id="ARBA00004477"/>
    </source>
</evidence>
<sequence>MGGVSKLLDTENPVFCAFITCGSILVLKMMCMSILTALQRIKHRVIASPEDVELIKGKPVVASHPDVDRVRRAHLNDLENIPIFFLAGIGYALTDPSPSVAVALYRTYTLARIAHTIVYAVYVVPQPARAISWLIGYGITGYMAIHTIKYFCCGH</sequence>
<dbReference type="SUPFAM" id="SSF161084">
    <property type="entry name" value="MAPEG domain-like"/>
    <property type="match status" value="1"/>
</dbReference>
<dbReference type="FunFam" id="1.20.120.550:FF:000002">
    <property type="entry name" value="Microsomal glutathione S-transferase 1"/>
    <property type="match status" value="1"/>
</dbReference>
<organism evidence="18 19">
    <name type="scientific">Pyrocoelia pectoralis</name>
    <dbReference type="NCBI Taxonomy" id="417401"/>
    <lineage>
        <taxon>Eukaryota</taxon>
        <taxon>Metazoa</taxon>
        <taxon>Ecdysozoa</taxon>
        <taxon>Arthropoda</taxon>
        <taxon>Hexapoda</taxon>
        <taxon>Insecta</taxon>
        <taxon>Pterygota</taxon>
        <taxon>Neoptera</taxon>
        <taxon>Endopterygota</taxon>
        <taxon>Coleoptera</taxon>
        <taxon>Polyphaga</taxon>
        <taxon>Elateriformia</taxon>
        <taxon>Elateroidea</taxon>
        <taxon>Lampyridae</taxon>
        <taxon>Lampyrinae</taxon>
        <taxon>Pyrocoelia</taxon>
    </lineage>
</organism>
<comment type="subunit">
    <text evidence="14">Homotrimer; The trimer binds only one molecule of glutathione.</text>
</comment>
<keyword evidence="12" id="KW-0496">Mitochondrion</keyword>
<dbReference type="InterPro" id="IPR001129">
    <property type="entry name" value="Membr-assoc_MAPEG"/>
</dbReference>
<keyword evidence="19" id="KW-1185">Reference proteome</keyword>
<dbReference type="InterPro" id="IPR040162">
    <property type="entry name" value="MGST1-like"/>
</dbReference>
<evidence type="ECO:0000256" key="6">
    <source>
        <dbReference type="ARBA" id="ARBA00022679"/>
    </source>
</evidence>
<comment type="subcellular location">
    <subcellularLocation>
        <location evidence="3">Endoplasmic reticulum membrane</location>
        <topology evidence="3">Multi-pass membrane protein</topology>
    </subcellularLocation>
    <subcellularLocation>
        <location evidence="2">Mitochondrion outer membrane</location>
    </subcellularLocation>
</comment>
<evidence type="ECO:0000256" key="7">
    <source>
        <dbReference type="ARBA" id="ARBA00022692"/>
    </source>
</evidence>
<evidence type="ECO:0000256" key="17">
    <source>
        <dbReference type="SAM" id="Phobius"/>
    </source>
</evidence>
<evidence type="ECO:0000256" key="13">
    <source>
        <dbReference type="ARBA" id="ARBA00023136"/>
    </source>
</evidence>
<evidence type="ECO:0000256" key="12">
    <source>
        <dbReference type="ARBA" id="ARBA00023128"/>
    </source>
</evidence>
<dbReference type="GO" id="GO:0005741">
    <property type="term" value="C:mitochondrial outer membrane"/>
    <property type="evidence" value="ECO:0007669"/>
    <property type="project" value="UniProtKB-SubCell"/>
</dbReference>
<comment type="catalytic activity">
    <reaction evidence="16">
        <text>RX + glutathione = an S-substituted glutathione + a halide anion + H(+)</text>
        <dbReference type="Rhea" id="RHEA:16437"/>
        <dbReference type="ChEBI" id="CHEBI:15378"/>
        <dbReference type="ChEBI" id="CHEBI:16042"/>
        <dbReference type="ChEBI" id="CHEBI:17792"/>
        <dbReference type="ChEBI" id="CHEBI:57925"/>
        <dbReference type="ChEBI" id="CHEBI:90779"/>
        <dbReference type="EC" id="2.5.1.18"/>
    </reaction>
    <physiologicalReaction direction="left-to-right" evidence="16">
        <dbReference type="Rhea" id="RHEA:16438"/>
    </physiologicalReaction>
</comment>
<evidence type="ECO:0000256" key="2">
    <source>
        <dbReference type="ARBA" id="ARBA00004294"/>
    </source>
</evidence>
<dbReference type="InterPro" id="IPR023352">
    <property type="entry name" value="MAPEG-like_dom_sf"/>
</dbReference>
<dbReference type="AlphaFoldDB" id="A0AAN7VI22"/>
<evidence type="ECO:0000256" key="10">
    <source>
        <dbReference type="ARBA" id="ARBA00022989"/>
    </source>
</evidence>
<proteinExistence type="inferred from homology"/>
<evidence type="ECO:0000256" key="15">
    <source>
        <dbReference type="ARBA" id="ARBA00039397"/>
    </source>
</evidence>
<dbReference type="Proteomes" id="UP001329430">
    <property type="component" value="Chromosome 2"/>
</dbReference>
<accession>A0AAN7VI22</accession>
<keyword evidence="8" id="KW-1000">Mitochondrion outer membrane</keyword>
<evidence type="ECO:0000256" key="8">
    <source>
        <dbReference type="ARBA" id="ARBA00022787"/>
    </source>
</evidence>
<evidence type="ECO:0000256" key="11">
    <source>
        <dbReference type="ARBA" id="ARBA00022990"/>
    </source>
</evidence>
<dbReference type="GO" id="GO:0005789">
    <property type="term" value="C:endoplasmic reticulum membrane"/>
    <property type="evidence" value="ECO:0007669"/>
    <property type="project" value="UniProtKB-SubCell"/>
</dbReference>
<comment type="caution">
    <text evidence="18">The sequence shown here is derived from an EMBL/GenBank/DDBJ whole genome shotgun (WGS) entry which is preliminary data.</text>
</comment>
<evidence type="ECO:0000256" key="1">
    <source>
        <dbReference type="ARBA" id="ARBA00003701"/>
    </source>
</evidence>
<name>A0AAN7VI22_9COLE</name>
<comment type="function">
    <text evidence="1">Conjugation of reduced glutathione to a wide number of exogenous and endogenous hydrophobic electrophiles.</text>
</comment>
<dbReference type="GO" id="GO:0004364">
    <property type="term" value="F:glutathione transferase activity"/>
    <property type="evidence" value="ECO:0007669"/>
    <property type="project" value="UniProtKB-EC"/>
</dbReference>
<evidence type="ECO:0000256" key="14">
    <source>
        <dbReference type="ARBA" id="ARBA00038540"/>
    </source>
</evidence>
<keyword evidence="10 17" id="KW-1133">Transmembrane helix</keyword>
<keyword evidence="9" id="KW-0256">Endoplasmic reticulum</keyword>
<comment type="similarity">
    <text evidence="4">Belongs to the MAPEG family.</text>
</comment>
<reference evidence="18 19" key="1">
    <citation type="journal article" date="2024" name="Insects">
        <title>An Improved Chromosome-Level Genome Assembly of the Firefly Pyrocoelia pectoralis.</title>
        <authorList>
            <person name="Fu X."/>
            <person name="Meyer-Rochow V.B."/>
            <person name="Ballantyne L."/>
            <person name="Zhu X."/>
        </authorList>
    </citation>
    <scope>NUCLEOTIDE SEQUENCE [LARGE SCALE GENOMIC DNA]</scope>
    <source>
        <strain evidence="18">XCY_ONT2</strain>
    </source>
</reference>
<feature type="transmembrane region" description="Helical" evidence="17">
    <location>
        <begin position="12"/>
        <end position="38"/>
    </location>
</feature>
<protein>
    <recommendedName>
        <fullName evidence="15">Microsomal glutathione S-transferase 1</fullName>
        <ecNumber evidence="5">2.5.1.18</ecNumber>
    </recommendedName>
</protein>
<evidence type="ECO:0000313" key="19">
    <source>
        <dbReference type="Proteomes" id="UP001329430"/>
    </source>
</evidence>
<dbReference type="EMBL" id="JAVRBK010000002">
    <property type="protein sequence ID" value="KAK5648567.1"/>
    <property type="molecule type" value="Genomic_DNA"/>
</dbReference>
<keyword evidence="6" id="KW-0808">Transferase</keyword>
<gene>
    <name evidence="18" type="ORF">RI129_003459</name>
</gene>
<dbReference type="EC" id="2.5.1.18" evidence="5"/>
<keyword evidence="13 17" id="KW-0472">Membrane</keyword>
<evidence type="ECO:0000256" key="5">
    <source>
        <dbReference type="ARBA" id="ARBA00012452"/>
    </source>
</evidence>
<keyword evidence="11" id="KW-0007">Acetylation</keyword>